<name>A0A9D3X9L7_9SAUR</name>
<comment type="caution">
    <text evidence="2">The sequence shown here is derived from an EMBL/GenBank/DDBJ whole genome shotgun (WGS) entry which is preliminary data.</text>
</comment>
<dbReference type="EMBL" id="JAHDVG010000474">
    <property type="protein sequence ID" value="KAH1177714.1"/>
    <property type="molecule type" value="Genomic_DNA"/>
</dbReference>
<evidence type="ECO:0000256" key="1">
    <source>
        <dbReference type="SAM" id="MobiDB-lite"/>
    </source>
</evidence>
<proteinExistence type="predicted"/>
<protein>
    <submittedName>
        <fullName evidence="2">Uncharacterized protein</fullName>
    </submittedName>
</protein>
<dbReference type="Proteomes" id="UP000827986">
    <property type="component" value="Unassembled WGS sequence"/>
</dbReference>
<evidence type="ECO:0000313" key="2">
    <source>
        <dbReference type="EMBL" id="KAH1177714.1"/>
    </source>
</evidence>
<keyword evidence="3" id="KW-1185">Reference proteome</keyword>
<accession>A0A9D3X9L7</accession>
<reference evidence="2" key="1">
    <citation type="submission" date="2021-09" db="EMBL/GenBank/DDBJ databases">
        <title>The genome of Mauremys mutica provides insights into the evolution of semi-aquatic lifestyle.</title>
        <authorList>
            <person name="Gong S."/>
            <person name="Gao Y."/>
        </authorList>
    </citation>
    <scope>NUCLEOTIDE SEQUENCE</scope>
    <source>
        <strain evidence="2">MM-2020</strain>
        <tissue evidence="2">Muscle</tissue>
    </source>
</reference>
<gene>
    <name evidence="2" type="ORF">KIL84_011416</name>
</gene>
<sequence>MAGLRAGDGPMVSLYRGEGKLVEWGAVFLCALPPPPPPASSNHRDGLGDFATAPLRGVEDVGWGGTSVNTHTHPPPGSLPLGQASSCPSYPRSRTPSASPHPLISVNKQQGPPDPSVIYLLLKSIYWL</sequence>
<evidence type="ECO:0000313" key="3">
    <source>
        <dbReference type="Proteomes" id="UP000827986"/>
    </source>
</evidence>
<dbReference type="AlphaFoldDB" id="A0A9D3X9L7"/>
<feature type="region of interest" description="Disordered" evidence="1">
    <location>
        <begin position="61"/>
        <end position="115"/>
    </location>
</feature>
<organism evidence="2 3">
    <name type="scientific">Mauremys mutica</name>
    <name type="common">yellowpond turtle</name>
    <dbReference type="NCBI Taxonomy" id="74926"/>
    <lineage>
        <taxon>Eukaryota</taxon>
        <taxon>Metazoa</taxon>
        <taxon>Chordata</taxon>
        <taxon>Craniata</taxon>
        <taxon>Vertebrata</taxon>
        <taxon>Euteleostomi</taxon>
        <taxon>Archelosauria</taxon>
        <taxon>Testudinata</taxon>
        <taxon>Testudines</taxon>
        <taxon>Cryptodira</taxon>
        <taxon>Durocryptodira</taxon>
        <taxon>Testudinoidea</taxon>
        <taxon>Geoemydidae</taxon>
        <taxon>Geoemydinae</taxon>
        <taxon>Mauremys</taxon>
    </lineage>
</organism>
<feature type="compositionally biased region" description="Polar residues" evidence="1">
    <location>
        <begin position="83"/>
        <end position="98"/>
    </location>
</feature>